<keyword evidence="6" id="KW-0406">Ion transport</keyword>
<evidence type="ECO:0000256" key="2">
    <source>
        <dbReference type="ARBA" id="ARBA00006772"/>
    </source>
</evidence>
<evidence type="ECO:0000256" key="7">
    <source>
        <dbReference type="SAM" id="MobiDB-lite"/>
    </source>
</evidence>
<dbReference type="InterPro" id="IPR001898">
    <property type="entry name" value="SLC13A/DASS"/>
</dbReference>
<feature type="chain" id="PRO_5045493176" evidence="8">
    <location>
        <begin position="19"/>
        <end position="113"/>
    </location>
</feature>
<dbReference type="EMBL" id="JAHRIO010061294">
    <property type="protein sequence ID" value="MEQ2178703.1"/>
    <property type="molecule type" value="Genomic_DNA"/>
</dbReference>
<keyword evidence="6" id="KW-0813">Transport</keyword>
<dbReference type="Pfam" id="PF00939">
    <property type="entry name" value="Na_sulph_symp"/>
    <property type="match status" value="1"/>
</dbReference>
<reference evidence="9 10" key="1">
    <citation type="submission" date="2021-06" db="EMBL/GenBank/DDBJ databases">
        <authorList>
            <person name="Palmer J.M."/>
        </authorList>
    </citation>
    <scope>NUCLEOTIDE SEQUENCE [LARGE SCALE GENOMIC DNA]</scope>
    <source>
        <strain evidence="9 10">GA_2019</strain>
        <tissue evidence="9">Muscle</tissue>
    </source>
</reference>
<evidence type="ECO:0000256" key="8">
    <source>
        <dbReference type="SAM" id="SignalP"/>
    </source>
</evidence>
<comment type="similarity">
    <text evidence="2">Belongs to the SLC13A/DASS transporter (TC 2.A.47) family. NADC subfamily.</text>
</comment>
<keyword evidence="6" id="KW-0915">Sodium</keyword>
<evidence type="ECO:0000256" key="5">
    <source>
        <dbReference type="ARBA" id="ARBA00023136"/>
    </source>
</evidence>
<accession>A0ABV0P4Z2</accession>
<gene>
    <name evidence="9" type="ORF">GOODEAATRI_016826</name>
</gene>
<keyword evidence="4" id="KW-1133">Transmembrane helix</keyword>
<dbReference type="PANTHER" id="PTHR10283">
    <property type="entry name" value="SOLUTE CARRIER FAMILY 13 MEMBER"/>
    <property type="match status" value="1"/>
</dbReference>
<evidence type="ECO:0000256" key="4">
    <source>
        <dbReference type="ARBA" id="ARBA00022989"/>
    </source>
</evidence>
<name>A0ABV0P4Z2_9TELE</name>
<evidence type="ECO:0000256" key="3">
    <source>
        <dbReference type="ARBA" id="ARBA00022692"/>
    </source>
</evidence>
<protein>
    <submittedName>
        <fullName evidence="9">Uncharacterized protein</fullName>
    </submittedName>
</protein>
<keyword evidence="5" id="KW-0472">Membrane</keyword>
<comment type="subcellular location">
    <subcellularLocation>
        <location evidence="1">Membrane</location>
        <topology evidence="1">Multi-pass membrane protein</topology>
    </subcellularLocation>
</comment>
<evidence type="ECO:0000313" key="10">
    <source>
        <dbReference type="Proteomes" id="UP001476798"/>
    </source>
</evidence>
<keyword evidence="10" id="KW-1185">Reference proteome</keyword>
<organism evidence="9 10">
    <name type="scientific">Goodea atripinnis</name>
    <dbReference type="NCBI Taxonomy" id="208336"/>
    <lineage>
        <taxon>Eukaryota</taxon>
        <taxon>Metazoa</taxon>
        <taxon>Chordata</taxon>
        <taxon>Craniata</taxon>
        <taxon>Vertebrata</taxon>
        <taxon>Euteleostomi</taxon>
        <taxon>Actinopterygii</taxon>
        <taxon>Neopterygii</taxon>
        <taxon>Teleostei</taxon>
        <taxon>Neoteleostei</taxon>
        <taxon>Acanthomorphata</taxon>
        <taxon>Ovalentaria</taxon>
        <taxon>Atherinomorphae</taxon>
        <taxon>Cyprinodontiformes</taxon>
        <taxon>Goodeidae</taxon>
        <taxon>Goodea</taxon>
    </lineage>
</organism>
<keyword evidence="8" id="KW-0732">Signal</keyword>
<keyword evidence="6" id="KW-0739">Sodium transport</keyword>
<evidence type="ECO:0000256" key="1">
    <source>
        <dbReference type="ARBA" id="ARBA00004141"/>
    </source>
</evidence>
<evidence type="ECO:0000256" key="6">
    <source>
        <dbReference type="ARBA" id="ARBA00023201"/>
    </source>
</evidence>
<proteinExistence type="inferred from homology"/>
<comment type="caution">
    <text evidence="9">The sequence shown here is derived from an EMBL/GenBank/DDBJ whole genome shotgun (WGS) entry which is preliminary data.</text>
</comment>
<evidence type="ECO:0000313" key="9">
    <source>
        <dbReference type="EMBL" id="MEQ2178703.1"/>
    </source>
</evidence>
<feature type="signal peptide" evidence="8">
    <location>
        <begin position="1"/>
        <end position="18"/>
    </location>
</feature>
<feature type="region of interest" description="Disordered" evidence="7">
    <location>
        <begin position="29"/>
        <end position="64"/>
    </location>
</feature>
<keyword evidence="3" id="KW-0812">Transmembrane</keyword>
<sequence>MWISNTATTAMMVPIVQAVLDQLNNSEKDVPHILSSDEHVQTSETDNKPPVQTEKENDGHDASVEVARHKEAMERRRMGKGMTLCVCYAASIGGTATLTGTGPNLVLKGQMNQ</sequence>
<dbReference type="Proteomes" id="UP001476798">
    <property type="component" value="Unassembled WGS sequence"/>
</dbReference>
<dbReference type="PANTHER" id="PTHR10283:SF109">
    <property type="entry name" value="NA(+)_CITRATE COTRANSPORTER"/>
    <property type="match status" value="1"/>
</dbReference>